<dbReference type="AlphaFoldDB" id="A0A1I2HUG3"/>
<evidence type="ECO:0000313" key="2">
    <source>
        <dbReference type="EMBL" id="SFF32990.1"/>
    </source>
</evidence>
<dbReference type="EMBL" id="FONX01000032">
    <property type="protein sequence ID" value="SFF32990.1"/>
    <property type="molecule type" value="Genomic_DNA"/>
</dbReference>
<organism evidence="2 3">
    <name type="scientific">Paracidovorax wautersii</name>
    <dbReference type="NCBI Taxonomy" id="1177982"/>
    <lineage>
        <taxon>Bacteria</taxon>
        <taxon>Pseudomonadati</taxon>
        <taxon>Pseudomonadota</taxon>
        <taxon>Betaproteobacteria</taxon>
        <taxon>Burkholderiales</taxon>
        <taxon>Comamonadaceae</taxon>
        <taxon>Paracidovorax</taxon>
    </lineage>
</organism>
<keyword evidence="3" id="KW-1185">Reference proteome</keyword>
<dbReference type="STRING" id="1177982.SAMN04489711_13211"/>
<protein>
    <submittedName>
        <fullName evidence="2">Uncharacterized protein</fullName>
    </submittedName>
</protein>
<feature type="non-terminal residue" evidence="2">
    <location>
        <position position="25"/>
    </location>
</feature>
<feature type="region of interest" description="Disordered" evidence="1">
    <location>
        <begin position="1"/>
        <end position="25"/>
    </location>
</feature>
<proteinExistence type="predicted"/>
<gene>
    <name evidence="2" type="ORF">SAMN04489711_13211</name>
</gene>
<name>A0A1I2HUG3_9BURK</name>
<evidence type="ECO:0000313" key="3">
    <source>
        <dbReference type="Proteomes" id="UP000199119"/>
    </source>
</evidence>
<sequence length="25" mass="2717">MSAIHDKIAQRLHSRDGGPSDLSPQ</sequence>
<accession>A0A1I2HUG3</accession>
<dbReference type="Proteomes" id="UP000199119">
    <property type="component" value="Unassembled WGS sequence"/>
</dbReference>
<evidence type="ECO:0000256" key="1">
    <source>
        <dbReference type="SAM" id="MobiDB-lite"/>
    </source>
</evidence>
<reference evidence="3" key="1">
    <citation type="submission" date="2016-10" db="EMBL/GenBank/DDBJ databases">
        <authorList>
            <person name="Varghese N."/>
            <person name="Submissions S."/>
        </authorList>
    </citation>
    <scope>NUCLEOTIDE SEQUENCE [LARGE SCALE GENOMIC DNA]</scope>
    <source>
        <strain evidence="3">DSM 27981</strain>
    </source>
</reference>
<feature type="compositionally biased region" description="Basic and acidic residues" evidence="1">
    <location>
        <begin position="1"/>
        <end position="18"/>
    </location>
</feature>